<evidence type="ECO:0000256" key="5">
    <source>
        <dbReference type="ARBA" id="ARBA00022692"/>
    </source>
</evidence>
<feature type="transmembrane region" description="Helical" evidence="14">
    <location>
        <begin position="6"/>
        <end position="24"/>
    </location>
</feature>
<dbReference type="PRINTS" id="PR00463">
    <property type="entry name" value="EP450I"/>
</dbReference>
<dbReference type="PROSITE" id="PS00086">
    <property type="entry name" value="CYTOCHROME_P450"/>
    <property type="match status" value="1"/>
</dbReference>
<evidence type="ECO:0000256" key="13">
    <source>
        <dbReference type="RuleBase" id="RU000461"/>
    </source>
</evidence>
<keyword evidence="7 14" id="KW-1133">Transmembrane helix</keyword>
<dbReference type="Pfam" id="PF00067">
    <property type="entry name" value="p450"/>
    <property type="match status" value="1"/>
</dbReference>
<dbReference type="Proteomes" id="UP000291084">
    <property type="component" value="Chromosome 9"/>
</dbReference>
<evidence type="ECO:0000256" key="10">
    <source>
        <dbReference type="ARBA" id="ARBA00023033"/>
    </source>
</evidence>
<dbReference type="Gene3D" id="1.10.630.10">
    <property type="entry name" value="Cytochrome P450"/>
    <property type="match status" value="1"/>
</dbReference>
<evidence type="ECO:0000256" key="9">
    <source>
        <dbReference type="ARBA" id="ARBA00023004"/>
    </source>
</evidence>
<dbReference type="PRINTS" id="PR00385">
    <property type="entry name" value="P450"/>
</dbReference>
<dbReference type="GO" id="GO:0020037">
    <property type="term" value="F:heme binding"/>
    <property type="evidence" value="ECO:0007669"/>
    <property type="project" value="InterPro"/>
</dbReference>
<keyword evidence="16" id="KW-1185">Reference proteome</keyword>
<feature type="binding site" description="axial binding residue" evidence="12">
    <location>
        <position position="442"/>
    </location>
    <ligand>
        <name>heme</name>
        <dbReference type="ChEBI" id="CHEBI:30413"/>
    </ligand>
    <ligandPart>
        <name>Fe</name>
        <dbReference type="ChEBI" id="CHEBI:18248"/>
    </ligandPart>
</feature>
<evidence type="ECO:0000313" key="15">
    <source>
        <dbReference type="EMBL" id="BAT97684.1"/>
    </source>
</evidence>
<proteinExistence type="inferred from homology"/>
<evidence type="ECO:0000256" key="4">
    <source>
        <dbReference type="ARBA" id="ARBA00022617"/>
    </source>
</evidence>
<name>A0A0S3SXS8_PHAAN</name>
<evidence type="ECO:0008006" key="17">
    <source>
        <dbReference type="Google" id="ProtNLM"/>
    </source>
</evidence>
<dbReference type="SUPFAM" id="SSF48264">
    <property type="entry name" value="Cytochrome P450"/>
    <property type="match status" value="1"/>
</dbReference>
<comment type="subcellular location">
    <subcellularLocation>
        <location evidence="2">Membrane</location>
        <topology evidence="2">Single-pass membrane protein</topology>
    </subcellularLocation>
</comment>
<dbReference type="GO" id="GO:0016705">
    <property type="term" value="F:oxidoreductase activity, acting on paired donors, with incorporation or reduction of molecular oxygen"/>
    <property type="evidence" value="ECO:0007669"/>
    <property type="project" value="InterPro"/>
</dbReference>
<sequence length="500" mass="57135">MQVTMFSSLLIICLTFLVFLLFFFKTLKNPQLPPGPKGLPIVGNIHQLDSSSLHMQLRELSKKYGPLFSLRLGLKQGIVVSSPKLATLVMKDHDRECCARPKLLGQQKLSYNGLDLAFCPYTEYWREIRKLCVVHVLSSKRVSCFSSLRHFEVKEMIKKISMHASNSQVTNLSEVIVSLTSTIISRIALGRRYEEEGTERNKFDRMLSECETMMSSFFVSDYIPFMGWVDKLRGIHARLERTFKEMDNFYQEVIDEHIADSHKKTPQEEDIVDVLLQQKQHHSFSIDLTNDNIKAVIMNIIIGSTSTTTATAVGAMTELVKNSRIMKKVQEEIRSLSSEKDFLDEDDVQKFPYFKAVIKETLRLYPPAPLLVPRETRENVTIDGYEIPAKTMIYVNAWAIHRDPEAWEDAEKFIPERFLDSTVDLRGQDFCFIPFGAGRKMCPGLHMAFAVLDVILANLLYSFDWELVEGTETNDTGSTVLPGLTNHKKNPLCVLAKCRI</sequence>
<dbReference type="AlphaFoldDB" id="A0A0S3SXS8"/>
<evidence type="ECO:0000256" key="6">
    <source>
        <dbReference type="ARBA" id="ARBA00022723"/>
    </source>
</evidence>
<evidence type="ECO:0000256" key="7">
    <source>
        <dbReference type="ARBA" id="ARBA00022989"/>
    </source>
</evidence>
<dbReference type="InterPro" id="IPR017972">
    <property type="entry name" value="Cyt_P450_CS"/>
</dbReference>
<keyword evidence="10 13" id="KW-0503">Monooxygenase</keyword>
<organism evidence="15 16">
    <name type="scientific">Vigna angularis var. angularis</name>
    <dbReference type="NCBI Taxonomy" id="157739"/>
    <lineage>
        <taxon>Eukaryota</taxon>
        <taxon>Viridiplantae</taxon>
        <taxon>Streptophyta</taxon>
        <taxon>Embryophyta</taxon>
        <taxon>Tracheophyta</taxon>
        <taxon>Spermatophyta</taxon>
        <taxon>Magnoliopsida</taxon>
        <taxon>eudicotyledons</taxon>
        <taxon>Gunneridae</taxon>
        <taxon>Pentapetalae</taxon>
        <taxon>rosids</taxon>
        <taxon>fabids</taxon>
        <taxon>Fabales</taxon>
        <taxon>Fabaceae</taxon>
        <taxon>Papilionoideae</taxon>
        <taxon>50 kb inversion clade</taxon>
        <taxon>NPAAA clade</taxon>
        <taxon>indigoferoid/millettioid clade</taxon>
        <taxon>Phaseoleae</taxon>
        <taxon>Vigna</taxon>
    </lineage>
</organism>
<keyword evidence="6 12" id="KW-0479">Metal-binding</keyword>
<dbReference type="CDD" id="cd11072">
    <property type="entry name" value="CYP71-like"/>
    <property type="match status" value="1"/>
</dbReference>
<comment type="cofactor">
    <cofactor evidence="1 12">
        <name>heme</name>
        <dbReference type="ChEBI" id="CHEBI:30413"/>
    </cofactor>
</comment>
<keyword evidence="11 14" id="KW-0472">Membrane</keyword>
<keyword evidence="5 14" id="KW-0812">Transmembrane</keyword>
<dbReference type="GO" id="GO:0016020">
    <property type="term" value="C:membrane"/>
    <property type="evidence" value="ECO:0007669"/>
    <property type="project" value="UniProtKB-SubCell"/>
</dbReference>
<keyword evidence="8 13" id="KW-0560">Oxidoreductase</keyword>
<dbReference type="PANTHER" id="PTHR47955:SF22">
    <property type="entry name" value="CYTOCHROME P450 83B1-LIKE"/>
    <property type="match status" value="1"/>
</dbReference>
<dbReference type="EMBL" id="AP015042">
    <property type="protein sequence ID" value="BAT97684.1"/>
    <property type="molecule type" value="Genomic_DNA"/>
</dbReference>
<evidence type="ECO:0000256" key="12">
    <source>
        <dbReference type="PIRSR" id="PIRSR602401-1"/>
    </source>
</evidence>
<protein>
    <recommendedName>
        <fullName evidence="17">Cytochrome P450</fullName>
    </recommendedName>
</protein>
<accession>A0A0S3SXS8</accession>
<evidence type="ECO:0000256" key="2">
    <source>
        <dbReference type="ARBA" id="ARBA00004167"/>
    </source>
</evidence>
<keyword evidence="4 12" id="KW-0349">Heme</keyword>
<evidence type="ECO:0000256" key="11">
    <source>
        <dbReference type="ARBA" id="ARBA00023136"/>
    </source>
</evidence>
<comment type="similarity">
    <text evidence="3 13">Belongs to the cytochrome P450 family.</text>
</comment>
<evidence type="ECO:0000256" key="1">
    <source>
        <dbReference type="ARBA" id="ARBA00001971"/>
    </source>
</evidence>
<gene>
    <name evidence="15" type="primary">Vigan.09G120300</name>
    <name evidence="15" type="ORF">VIGAN_09120300</name>
</gene>
<evidence type="ECO:0000256" key="3">
    <source>
        <dbReference type="ARBA" id="ARBA00010617"/>
    </source>
</evidence>
<evidence type="ECO:0000256" key="14">
    <source>
        <dbReference type="SAM" id="Phobius"/>
    </source>
</evidence>
<evidence type="ECO:0000313" key="16">
    <source>
        <dbReference type="Proteomes" id="UP000291084"/>
    </source>
</evidence>
<reference evidence="15 16" key="1">
    <citation type="journal article" date="2015" name="Sci. Rep.">
        <title>The power of single molecule real-time sequencing technology in the de novo assembly of a eukaryotic genome.</title>
        <authorList>
            <person name="Sakai H."/>
            <person name="Naito K."/>
            <person name="Ogiso-Tanaka E."/>
            <person name="Takahashi Y."/>
            <person name="Iseki K."/>
            <person name="Muto C."/>
            <person name="Satou K."/>
            <person name="Teruya K."/>
            <person name="Shiroma A."/>
            <person name="Shimoji M."/>
            <person name="Hirano T."/>
            <person name="Itoh T."/>
            <person name="Kaga A."/>
            <person name="Tomooka N."/>
        </authorList>
    </citation>
    <scope>NUCLEOTIDE SEQUENCE [LARGE SCALE GENOMIC DNA]</scope>
    <source>
        <strain evidence="16">cv. Shumari</strain>
    </source>
</reference>
<dbReference type="GO" id="GO:0005506">
    <property type="term" value="F:iron ion binding"/>
    <property type="evidence" value="ECO:0007669"/>
    <property type="project" value="InterPro"/>
</dbReference>
<dbReference type="InterPro" id="IPR002401">
    <property type="entry name" value="Cyt_P450_E_grp-I"/>
</dbReference>
<dbReference type="InterPro" id="IPR036396">
    <property type="entry name" value="Cyt_P450_sf"/>
</dbReference>
<dbReference type="PANTHER" id="PTHR47955">
    <property type="entry name" value="CYTOCHROME P450 FAMILY 71 PROTEIN"/>
    <property type="match status" value="1"/>
</dbReference>
<evidence type="ECO:0000256" key="8">
    <source>
        <dbReference type="ARBA" id="ARBA00023002"/>
    </source>
</evidence>
<dbReference type="GO" id="GO:0004497">
    <property type="term" value="F:monooxygenase activity"/>
    <property type="evidence" value="ECO:0007669"/>
    <property type="project" value="UniProtKB-KW"/>
</dbReference>
<keyword evidence="9 12" id="KW-0408">Iron</keyword>
<dbReference type="FunFam" id="1.10.630.10:FF:000011">
    <property type="entry name" value="Cytochrome P450 83B1"/>
    <property type="match status" value="1"/>
</dbReference>
<dbReference type="InterPro" id="IPR001128">
    <property type="entry name" value="Cyt_P450"/>
</dbReference>